<dbReference type="EMBL" id="JNBQ01000001">
    <property type="protein sequence ID" value="KLN36589.1"/>
    <property type="molecule type" value="Genomic_DNA"/>
</dbReference>
<evidence type="ECO:0000259" key="6">
    <source>
        <dbReference type="Pfam" id="PF13476"/>
    </source>
</evidence>
<feature type="coiled-coil region" evidence="4">
    <location>
        <begin position="623"/>
        <end position="650"/>
    </location>
</feature>
<comment type="caution">
    <text evidence="7">The sequence shown here is derived from an EMBL/GenBank/DDBJ whole genome shotgun (WGS) entry which is preliminary data.</text>
</comment>
<dbReference type="STRING" id="264251.FB00_01680"/>
<evidence type="ECO:0000313" key="8">
    <source>
        <dbReference type="Proteomes" id="UP000035265"/>
    </source>
</evidence>
<feature type="region of interest" description="Disordered" evidence="5">
    <location>
        <begin position="603"/>
        <end position="623"/>
    </location>
</feature>
<dbReference type="PATRIC" id="fig|264251.5.peg.346"/>
<feature type="coiled-coil region" evidence="4">
    <location>
        <begin position="680"/>
        <end position="707"/>
    </location>
</feature>
<dbReference type="GO" id="GO:0006302">
    <property type="term" value="P:double-strand break repair"/>
    <property type="evidence" value="ECO:0007669"/>
    <property type="project" value="InterPro"/>
</dbReference>
<organism evidence="7 8">
    <name type="scientific">Cellulosimicrobium funkei</name>
    <dbReference type="NCBI Taxonomy" id="264251"/>
    <lineage>
        <taxon>Bacteria</taxon>
        <taxon>Bacillati</taxon>
        <taxon>Actinomycetota</taxon>
        <taxon>Actinomycetes</taxon>
        <taxon>Micrococcales</taxon>
        <taxon>Promicromonosporaceae</taxon>
        <taxon>Cellulosimicrobium</taxon>
    </lineage>
</organism>
<dbReference type="Pfam" id="PF13558">
    <property type="entry name" value="SbcC_Walker_B"/>
    <property type="match status" value="1"/>
</dbReference>
<dbReference type="Proteomes" id="UP000035265">
    <property type="component" value="Unassembled WGS sequence"/>
</dbReference>
<keyword evidence="8" id="KW-1185">Reference proteome</keyword>
<dbReference type="InterPro" id="IPR038729">
    <property type="entry name" value="Rad50/SbcC_AAA"/>
</dbReference>
<keyword evidence="4" id="KW-0175">Coiled coil</keyword>
<evidence type="ECO:0000256" key="2">
    <source>
        <dbReference type="ARBA" id="ARBA00011322"/>
    </source>
</evidence>
<comment type="similarity">
    <text evidence="1">Belongs to the SMC family. SbcC subfamily.</text>
</comment>
<name>A0A0H2KXN5_9MICO</name>
<dbReference type="AlphaFoldDB" id="A0A0H2KXN5"/>
<feature type="domain" description="Rad50/SbcC-type AAA" evidence="6">
    <location>
        <begin position="5"/>
        <end position="189"/>
    </location>
</feature>
<dbReference type="InterPro" id="IPR027417">
    <property type="entry name" value="P-loop_NTPase"/>
</dbReference>
<reference evidence="7 8" key="1">
    <citation type="submission" date="2014-05" db="EMBL/GenBank/DDBJ databases">
        <title>Cellulosimicrobium funkei U11 genome.</title>
        <authorList>
            <person name="Hu C."/>
            <person name="Gong Y."/>
            <person name="Wan W."/>
            <person name="Jiang M."/>
        </authorList>
    </citation>
    <scope>NUCLEOTIDE SEQUENCE [LARGE SCALE GENOMIC DNA]</scope>
    <source>
        <strain evidence="7 8">U11</strain>
    </source>
</reference>
<evidence type="ECO:0000256" key="3">
    <source>
        <dbReference type="ARBA" id="ARBA00013368"/>
    </source>
</evidence>
<evidence type="ECO:0000256" key="1">
    <source>
        <dbReference type="ARBA" id="ARBA00006930"/>
    </source>
</evidence>
<dbReference type="Pfam" id="PF13476">
    <property type="entry name" value="AAA_23"/>
    <property type="match status" value="1"/>
</dbReference>
<evidence type="ECO:0000256" key="5">
    <source>
        <dbReference type="SAM" id="MobiDB-lite"/>
    </source>
</evidence>
<proteinExistence type="inferred from homology"/>
<comment type="subunit">
    <text evidence="2">Heterodimer of SbcC and SbcD.</text>
</comment>
<evidence type="ECO:0000256" key="4">
    <source>
        <dbReference type="SAM" id="Coils"/>
    </source>
</evidence>
<dbReference type="GO" id="GO:0016887">
    <property type="term" value="F:ATP hydrolysis activity"/>
    <property type="evidence" value="ECO:0007669"/>
    <property type="project" value="InterPro"/>
</dbReference>
<dbReference type="PANTHER" id="PTHR32114:SF2">
    <property type="entry name" value="ABC TRANSPORTER ABCH.3"/>
    <property type="match status" value="1"/>
</dbReference>
<gene>
    <name evidence="7" type="ORF">FB00_01680</name>
</gene>
<dbReference type="RefSeq" id="WP_047231049.1">
    <property type="nucleotide sequence ID" value="NZ_JNBQ01000001.1"/>
</dbReference>
<dbReference type="PANTHER" id="PTHR32114">
    <property type="entry name" value="ABC TRANSPORTER ABCH.3"/>
    <property type="match status" value="1"/>
</dbReference>
<sequence>MHLHSLTFQAIGPFAGLHRVDLASLGASGIFLLDGPTGAGKSTVIDAIVFALYGKVASDAASDDRLRSAFAAPEVESFVDLVLEVPSGVYRVRRTPEYLRPKKRGTGTTTQQASVRLWRLAGVPSAEAVAGVDGPPGELLSARLDEAGDEIRRIVGLDRRQLVQTVVLPQGEFATFLRAKPEDRAVLLQKVFGTELYHRAAVRLAELARTARARSDGARQGVRGAVERFAGAAGLVPDDARRLREAAQDDARLRRADEADVARAEADVAGGVANLARGAVEAARRTGLAAADTAPSSLAPLDDGRVTGSEPAAPAAVIEETAAPVAGVHALALARVAGLEADAEVLAERELAANATLVAARDRLDAERAVADAVDRRARLRVEEARLAEEEPRVAADRRRVDAATRAAVVAPAAQGLVRAEQLLAAAHDRLALARTGAPAPLADADPTTLEALRADVATAGVRVTRLLPVGASLPSRDRAVADGRKDVAQAAEERARVLDELAARPARREELRLRLASLAETAGTLGACQERALRARAIEEAARQAATAAAEEEMARAVRTEAATAARAAVEQEARVRAARIAGLAGELAAGLVEESPCPVCGGTDHPAPAPLADDHPTAQDVEEAEHGRAEAERTLHDASARVEVLAERLAARRRDAEGLTPHEAAERVAEVDALVTIARAAARERADAERELDALDAATLALQERVAALAEMIAATTARVDELATMLDADRAEIRAEVAAAGPLVELADLPDALADEGGTRNPVAVLAAALDDRLRTIDALADAGAAVATAQRAVDERAAELATLVDRSGFVDAADALAAVLDEPDRRALARRVAEHEAARAATTAGLADPALADVPEDARADVPAARAAVAEAEATARAAGRRHELVARQAQSARAAAEGIGAAADDWARARDAAEPVARMAALASGSGDNAHALTLATFVLVQRFEDVVAAANERLAEMSSGRYELVRSATREDVRAHKRGLAMKVLDHVTERERDPRTLSGGETFYVSLCLALGLADVVTAEAGGVELGTLFVDEGFGSLDPETLEAVLAALGRLQAGGRVVGVVSHVEALKQSIAERIEVRRVPGGGSTLTVRA</sequence>
<dbReference type="Gene3D" id="3.40.50.300">
    <property type="entry name" value="P-loop containing nucleotide triphosphate hydrolases"/>
    <property type="match status" value="2"/>
</dbReference>
<protein>
    <recommendedName>
        <fullName evidence="3">Nuclease SbcCD subunit C</fullName>
    </recommendedName>
</protein>
<evidence type="ECO:0000313" key="7">
    <source>
        <dbReference type="EMBL" id="KLN36589.1"/>
    </source>
</evidence>
<dbReference type="SUPFAM" id="SSF52540">
    <property type="entry name" value="P-loop containing nucleoside triphosphate hydrolases"/>
    <property type="match status" value="1"/>
</dbReference>
<accession>A0A0H2KXN5</accession>